<proteinExistence type="predicted"/>
<sequence>MAVTDLRRLFDDLVGLEIAVWNAVDARLSRDCALPLGQFMPMRVMAATPGCRVLDVSAQLQITVGAASKVVDRVEAAGHCVRRPNPQDRRSSLIALTPSGAAALAAADVVFEQELRELLGAVLSPAALDRFAGTLGRVRAAL</sequence>
<dbReference type="PANTHER" id="PTHR33164">
    <property type="entry name" value="TRANSCRIPTIONAL REGULATOR, MARR FAMILY"/>
    <property type="match status" value="1"/>
</dbReference>
<dbReference type="InterPro" id="IPR000835">
    <property type="entry name" value="HTH_MarR-typ"/>
</dbReference>
<accession>A0A919SGU2</accession>
<dbReference type="SUPFAM" id="SSF46785">
    <property type="entry name" value="Winged helix' DNA-binding domain"/>
    <property type="match status" value="1"/>
</dbReference>
<dbReference type="PANTHER" id="PTHR33164:SF94">
    <property type="entry name" value="TRANSCRIPTIONAL REGULATORY PROTEIN-RELATED"/>
    <property type="match status" value="1"/>
</dbReference>
<organism evidence="2 3">
    <name type="scientific">Actinoplanes auranticolor</name>
    <dbReference type="NCBI Taxonomy" id="47988"/>
    <lineage>
        <taxon>Bacteria</taxon>
        <taxon>Bacillati</taxon>
        <taxon>Actinomycetota</taxon>
        <taxon>Actinomycetes</taxon>
        <taxon>Micromonosporales</taxon>
        <taxon>Micromonosporaceae</taxon>
        <taxon>Actinoplanes</taxon>
    </lineage>
</organism>
<dbReference type="PROSITE" id="PS50995">
    <property type="entry name" value="HTH_MARR_2"/>
    <property type="match status" value="1"/>
</dbReference>
<dbReference type="SMART" id="SM00347">
    <property type="entry name" value="HTH_MARR"/>
    <property type="match status" value="1"/>
</dbReference>
<dbReference type="GO" id="GO:0003700">
    <property type="term" value="F:DNA-binding transcription factor activity"/>
    <property type="evidence" value="ECO:0007669"/>
    <property type="project" value="InterPro"/>
</dbReference>
<reference evidence="2" key="1">
    <citation type="submission" date="2021-03" db="EMBL/GenBank/DDBJ databases">
        <title>Whole genome shotgun sequence of Actinoplanes auranticolor NBRC 12245.</title>
        <authorList>
            <person name="Komaki H."/>
            <person name="Tamura T."/>
        </authorList>
    </citation>
    <scope>NUCLEOTIDE SEQUENCE</scope>
    <source>
        <strain evidence="2">NBRC 12245</strain>
    </source>
</reference>
<evidence type="ECO:0000313" key="2">
    <source>
        <dbReference type="EMBL" id="GIM71429.1"/>
    </source>
</evidence>
<protein>
    <submittedName>
        <fullName evidence="2">Transcriptional regulator</fullName>
    </submittedName>
</protein>
<name>A0A919SGU2_9ACTN</name>
<gene>
    <name evidence="2" type="ORF">Aau02nite_46040</name>
</gene>
<dbReference type="Pfam" id="PF01047">
    <property type="entry name" value="MarR"/>
    <property type="match status" value="1"/>
</dbReference>
<dbReference type="InterPro" id="IPR036388">
    <property type="entry name" value="WH-like_DNA-bd_sf"/>
</dbReference>
<dbReference type="AlphaFoldDB" id="A0A919SGU2"/>
<dbReference type="InterPro" id="IPR036390">
    <property type="entry name" value="WH_DNA-bd_sf"/>
</dbReference>
<keyword evidence="3" id="KW-1185">Reference proteome</keyword>
<dbReference type="InterPro" id="IPR039422">
    <property type="entry name" value="MarR/SlyA-like"/>
</dbReference>
<dbReference type="EMBL" id="BOQL01000036">
    <property type="protein sequence ID" value="GIM71429.1"/>
    <property type="molecule type" value="Genomic_DNA"/>
</dbReference>
<dbReference type="Gene3D" id="1.10.10.10">
    <property type="entry name" value="Winged helix-like DNA-binding domain superfamily/Winged helix DNA-binding domain"/>
    <property type="match status" value="1"/>
</dbReference>
<comment type="caution">
    <text evidence="2">The sequence shown here is derived from an EMBL/GenBank/DDBJ whole genome shotgun (WGS) entry which is preliminary data.</text>
</comment>
<evidence type="ECO:0000313" key="3">
    <source>
        <dbReference type="Proteomes" id="UP000681340"/>
    </source>
</evidence>
<dbReference type="GO" id="GO:0006950">
    <property type="term" value="P:response to stress"/>
    <property type="evidence" value="ECO:0007669"/>
    <property type="project" value="TreeGrafter"/>
</dbReference>
<evidence type="ECO:0000259" key="1">
    <source>
        <dbReference type="PROSITE" id="PS50995"/>
    </source>
</evidence>
<feature type="domain" description="HTH marR-type" evidence="1">
    <location>
        <begin position="6"/>
        <end position="140"/>
    </location>
</feature>
<dbReference type="Proteomes" id="UP000681340">
    <property type="component" value="Unassembled WGS sequence"/>
</dbReference>